<dbReference type="PROSITE" id="PS00018">
    <property type="entry name" value="EF_HAND_1"/>
    <property type="match status" value="1"/>
</dbReference>
<keyword evidence="4" id="KW-0812">Transmembrane</keyword>
<dbReference type="SUPFAM" id="SSF47473">
    <property type="entry name" value="EF-hand"/>
    <property type="match status" value="1"/>
</dbReference>
<evidence type="ECO:0000256" key="3">
    <source>
        <dbReference type="ARBA" id="ARBA00023065"/>
    </source>
</evidence>
<keyword evidence="5" id="KW-0732">Signal</keyword>
<feature type="transmembrane region" description="Helical" evidence="4">
    <location>
        <begin position="472"/>
        <end position="494"/>
    </location>
</feature>
<reference evidence="8" key="2">
    <citation type="submission" date="2018-02" db="UniProtKB">
        <authorList>
            <consortium name="EnsemblPlants"/>
        </authorList>
    </citation>
    <scope>IDENTIFICATION</scope>
    <source>
        <strain evidence="8">Williams 82</strain>
    </source>
</reference>
<evidence type="ECO:0000256" key="4">
    <source>
        <dbReference type="SAM" id="Phobius"/>
    </source>
</evidence>
<dbReference type="GO" id="GO:0006874">
    <property type="term" value="P:intracellular calcium ion homeostasis"/>
    <property type="evidence" value="ECO:0000318"/>
    <property type="project" value="GO_Central"/>
</dbReference>
<feature type="transmembrane region" description="Helical" evidence="4">
    <location>
        <begin position="439"/>
        <end position="465"/>
    </location>
</feature>
<dbReference type="PaxDb" id="3847-GLYMA12G35690.2"/>
<dbReference type="OMA" id="IFCTATH"/>
<keyword evidence="4" id="KW-0472">Membrane</keyword>
<keyword evidence="1" id="KW-0050">Antiport</keyword>
<feature type="signal peptide" evidence="5">
    <location>
        <begin position="1"/>
        <end position="25"/>
    </location>
</feature>
<dbReference type="STRING" id="3847.K7LWF7"/>
<dbReference type="ExpressionAtlas" id="K7LWF7">
    <property type="expression patterns" value="baseline"/>
</dbReference>
<evidence type="ECO:0000256" key="1">
    <source>
        <dbReference type="ARBA" id="ARBA00022449"/>
    </source>
</evidence>
<dbReference type="Gramene" id="KRH27312">
    <property type="protein sequence ID" value="KRH27312"/>
    <property type="gene ID" value="GLYMA_12G228000"/>
</dbReference>
<dbReference type="Proteomes" id="UP000008827">
    <property type="component" value="Chromosome 12"/>
</dbReference>
<keyword evidence="2" id="KW-0106">Calcium</keyword>
<dbReference type="GO" id="GO:0005509">
    <property type="term" value="F:calcium ion binding"/>
    <property type="evidence" value="ECO:0007669"/>
    <property type="project" value="InterPro"/>
</dbReference>
<dbReference type="PROSITE" id="PS50222">
    <property type="entry name" value="EF_HAND_2"/>
    <property type="match status" value="1"/>
</dbReference>
<dbReference type="GO" id="GO:0015369">
    <property type="term" value="F:calcium:proton antiporter activity"/>
    <property type="evidence" value="ECO:0000318"/>
    <property type="project" value="GO_Central"/>
</dbReference>
<evidence type="ECO:0000256" key="5">
    <source>
        <dbReference type="SAM" id="SignalP"/>
    </source>
</evidence>
<dbReference type="eggNOG" id="ENOG502QV8Y">
    <property type="taxonomic scope" value="Eukaryota"/>
</dbReference>
<feature type="transmembrane region" description="Helical" evidence="4">
    <location>
        <begin position="195"/>
        <end position="212"/>
    </location>
</feature>
<dbReference type="InParanoid" id="K7LWF7"/>
<dbReference type="HOGENOM" id="CLU_023891_0_0_1"/>
<feature type="domain" description="EF-hand" evidence="6">
    <location>
        <begin position="305"/>
        <end position="340"/>
    </location>
</feature>
<name>K7LWF7_SOYBN</name>
<dbReference type="PANTHER" id="PTHR31503:SF36">
    <property type="entry name" value="SODIUM_CALCIUM EXCHANGER MEMBRANE REGION DOMAIN-CONTAINING PROTEIN"/>
    <property type="match status" value="1"/>
</dbReference>
<dbReference type="AlphaFoldDB" id="K7LWF7"/>
<evidence type="ECO:0000313" key="9">
    <source>
        <dbReference type="Proteomes" id="UP000008827"/>
    </source>
</evidence>
<feature type="chain" id="PRO_5014581388" description="EF-hand domain-containing protein" evidence="5">
    <location>
        <begin position="26"/>
        <end position="501"/>
    </location>
</feature>
<reference evidence="7" key="3">
    <citation type="submission" date="2018-07" db="EMBL/GenBank/DDBJ databases">
        <title>WGS assembly of Glycine max.</title>
        <authorList>
            <person name="Schmutz J."/>
            <person name="Cannon S."/>
            <person name="Schlueter J."/>
            <person name="Ma J."/>
            <person name="Mitros T."/>
            <person name="Nelson W."/>
            <person name="Hyten D."/>
            <person name="Song Q."/>
            <person name="Thelen J."/>
            <person name="Cheng J."/>
            <person name="Xu D."/>
            <person name="Hellsten U."/>
            <person name="May G."/>
            <person name="Yu Y."/>
            <person name="Sakurai T."/>
            <person name="Umezawa T."/>
            <person name="Bhattacharyya M."/>
            <person name="Sandhu D."/>
            <person name="Valliyodan B."/>
            <person name="Lindquist E."/>
            <person name="Peto M."/>
            <person name="Grant D."/>
            <person name="Shu S."/>
            <person name="Goodstein D."/>
            <person name="Barry K."/>
            <person name="Futrell-Griggs M."/>
            <person name="Abernathy B."/>
            <person name="Du J."/>
            <person name="Tian Z."/>
            <person name="Zhu L."/>
            <person name="Gill N."/>
            <person name="Joshi T."/>
            <person name="Libault M."/>
            <person name="Sethuraman A."/>
            <person name="Zhang X."/>
            <person name="Shinozaki K."/>
            <person name="Nguyen H."/>
            <person name="Wing R."/>
            <person name="Cregan P."/>
            <person name="Specht J."/>
            <person name="Grimwood J."/>
            <person name="Rokhsar D."/>
            <person name="Stacey G."/>
            <person name="Shoemaker R."/>
            <person name="Jackson S."/>
        </authorList>
    </citation>
    <scope>NUCLEOTIDE SEQUENCE</scope>
    <source>
        <tissue evidence="7">Callus</tissue>
    </source>
</reference>
<keyword evidence="4" id="KW-1133">Transmembrane helix</keyword>
<evidence type="ECO:0000313" key="7">
    <source>
        <dbReference type="EMBL" id="KRH27312.1"/>
    </source>
</evidence>
<dbReference type="InterPro" id="IPR018247">
    <property type="entry name" value="EF_Hand_1_Ca_BS"/>
</dbReference>
<sequence length="501" mass="56051">MRNISRAPYLIFLLLLLTIKLVSDGVHNVQHNETSYLVLKGIDDESFEEYCKQMYGFLPCTNNIFGHLFLILFNLFFRSSWHWCEAFIVTTLCRQLYREIDQDGSSGISASEVKVLLLKNKMSGLSGSKEVAQSQVSVGMGLLAGSTTLLQTIIWGTCVIVGKCDIEGSIAIDSRDTRGFSLTGSGVSTDIWTSYAARIMVISVLPFVIVQLPQILNSTSGRHLAVLIALIVSLGLLIACFSFFHQPAPLLFNSDDTHSFLLDIFQPWIQRRKLEFIKHKHVILGLLTHLKKRALGRLLIEDGEPDKEVVRKLFQTIDENQDGNLTHNELRALVIGIQFEETWIMMMLWLQRAQRARVASGDAGPHTMKFLTDFHKETKREHDLLDVGGQGNEEAEGIENAKWTSIKAVLLLLLGTIIAAAFADPLIDAVDNFSEATSVPAFFISFIFLPLATNSKVLVIVVGVYASFRTVFPLWTSILAILLYPFSLALVYVLDYVFGWS</sequence>
<dbReference type="EnsemblPlants" id="KRH27312">
    <property type="protein sequence ID" value="KRH27312"/>
    <property type="gene ID" value="GLYMA_12G228000"/>
</dbReference>
<gene>
    <name evidence="7" type="ORF">GLYMA_12G228000</name>
</gene>
<feature type="transmembrane region" description="Helical" evidence="4">
    <location>
        <begin position="224"/>
        <end position="244"/>
    </location>
</feature>
<evidence type="ECO:0000259" key="6">
    <source>
        <dbReference type="PROSITE" id="PS50222"/>
    </source>
</evidence>
<dbReference type="PANTHER" id="PTHR31503">
    <property type="entry name" value="VACUOLAR CALCIUM ION TRANSPORTER"/>
    <property type="match status" value="1"/>
</dbReference>
<dbReference type="EMBL" id="CM000845">
    <property type="protein sequence ID" value="KRH27312.1"/>
    <property type="molecule type" value="Genomic_DNA"/>
</dbReference>
<dbReference type="GO" id="GO:0016020">
    <property type="term" value="C:membrane"/>
    <property type="evidence" value="ECO:0007669"/>
    <property type="project" value="InterPro"/>
</dbReference>
<evidence type="ECO:0000256" key="2">
    <source>
        <dbReference type="ARBA" id="ARBA00022837"/>
    </source>
</evidence>
<dbReference type="InterPro" id="IPR004713">
    <property type="entry name" value="CaH_exchang"/>
</dbReference>
<organism evidence="7">
    <name type="scientific">Glycine max</name>
    <name type="common">Soybean</name>
    <name type="synonym">Glycine hispida</name>
    <dbReference type="NCBI Taxonomy" id="3847"/>
    <lineage>
        <taxon>Eukaryota</taxon>
        <taxon>Viridiplantae</taxon>
        <taxon>Streptophyta</taxon>
        <taxon>Embryophyta</taxon>
        <taxon>Tracheophyta</taxon>
        <taxon>Spermatophyta</taxon>
        <taxon>Magnoliopsida</taxon>
        <taxon>eudicotyledons</taxon>
        <taxon>Gunneridae</taxon>
        <taxon>Pentapetalae</taxon>
        <taxon>rosids</taxon>
        <taxon>fabids</taxon>
        <taxon>Fabales</taxon>
        <taxon>Fabaceae</taxon>
        <taxon>Papilionoideae</taxon>
        <taxon>50 kb inversion clade</taxon>
        <taxon>NPAAA clade</taxon>
        <taxon>indigoferoid/millettioid clade</taxon>
        <taxon>Phaseoleae</taxon>
        <taxon>Glycine</taxon>
        <taxon>Glycine subgen. Soja</taxon>
    </lineage>
</organism>
<feature type="transmembrane region" description="Helical" evidence="4">
    <location>
        <begin position="408"/>
        <end position="427"/>
    </location>
</feature>
<reference evidence="7 8" key="1">
    <citation type="journal article" date="2010" name="Nature">
        <title>Genome sequence of the palaeopolyploid soybean.</title>
        <authorList>
            <person name="Schmutz J."/>
            <person name="Cannon S.B."/>
            <person name="Schlueter J."/>
            <person name="Ma J."/>
            <person name="Mitros T."/>
            <person name="Nelson W."/>
            <person name="Hyten D.L."/>
            <person name="Song Q."/>
            <person name="Thelen J.J."/>
            <person name="Cheng J."/>
            <person name="Xu D."/>
            <person name="Hellsten U."/>
            <person name="May G.D."/>
            <person name="Yu Y."/>
            <person name="Sakurai T."/>
            <person name="Umezawa T."/>
            <person name="Bhattacharyya M.K."/>
            <person name="Sandhu D."/>
            <person name="Valliyodan B."/>
            <person name="Lindquist E."/>
            <person name="Peto M."/>
            <person name="Grant D."/>
            <person name="Shu S."/>
            <person name="Goodstein D."/>
            <person name="Barry K."/>
            <person name="Futrell-Griggs M."/>
            <person name="Abernathy B."/>
            <person name="Du J."/>
            <person name="Tian Z."/>
            <person name="Zhu L."/>
            <person name="Gill N."/>
            <person name="Joshi T."/>
            <person name="Libault M."/>
            <person name="Sethuraman A."/>
            <person name="Zhang X.-C."/>
            <person name="Shinozaki K."/>
            <person name="Nguyen H.T."/>
            <person name="Wing R.A."/>
            <person name="Cregan P."/>
            <person name="Specht J."/>
            <person name="Grimwood J."/>
            <person name="Rokhsar D."/>
            <person name="Stacey G."/>
            <person name="Shoemaker R.C."/>
            <person name="Jackson S.A."/>
        </authorList>
    </citation>
    <scope>NUCLEOTIDE SEQUENCE</scope>
    <source>
        <strain evidence="8">cv. Williams 82</strain>
        <tissue evidence="7">Callus</tissue>
    </source>
</reference>
<protein>
    <recommendedName>
        <fullName evidence="6">EF-hand domain-containing protein</fullName>
    </recommendedName>
</protein>
<keyword evidence="3" id="KW-0406">Ion transport</keyword>
<evidence type="ECO:0000313" key="8">
    <source>
        <dbReference type="EnsemblPlants" id="KRH27312"/>
    </source>
</evidence>
<dbReference type="GO" id="GO:0070588">
    <property type="term" value="P:calcium ion transmembrane transport"/>
    <property type="evidence" value="ECO:0000318"/>
    <property type="project" value="GO_Central"/>
</dbReference>
<keyword evidence="1" id="KW-0813">Transport</keyword>
<proteinExistence type="predicted"/>
<dbReference type="InterPro" id="IPR002048">
    <property type="entry name" value="EF_hand_dom"/>
</dbReference>
<keyword evidence="9" id="KW-1185">Reference proteome</keyword>
<accession>K7LWF7</accession>
<dbReference type="InterPro" id="IPR011992">
    <property type="entry name" value="EF-hand-dom_pair"/>
</dbReference>